<dbReference type="PANTHER" id="PTHR38776">
    <property type="entry name" value="MLTA-INTERACTING PROTEIN-RELATED"/>
    <property type="match status" value="1"/>
</dbReference>
<gene>
    <name evidence="7" type="ORF">DN730_14470</name>
</gene>
<keyword evidence="8" id="KW-1185">Reference proteome</keyword>
<protein>
    <recommendedName>
        <fullName evidence="9">MipA/OmpV family protein</fullName>
    </recommendedName>
</protein>
<dbReference type="PANTHER" id="PTHR38776:SF1">
    <property type="entry name" value="MLTA-INTERACTING PROTEIN-RELATED"/>
    <property type="match status" value="1"/>
</dbReference>
<dbReference type="OrthoDB" id="8562138at2"/>
<dbReference type="AlphaFoldDB" id="A0A370U6Z5"/>
<keyword evidence="3 6" id="KW-0732">Signal</keyword>
<evidence type="ECO:0000256" key="6">
    <source>
        <dbReference type="SAM" id="SignalP"/>
    </source>
</evidence>
<keyword evidence="5" id="KW-0998">Cell outer membrane</keyword>
<dbReference type="GO" id="GO:0009279">
    <property type="term" value="C:cell outer membrane"/>
    <property type="evidence" value="ECO:0007669"/>
    <property type="project" value="UniProtKB-SubCell"/>
</dbReference>
<evidence type="ECO:0008006" key="9">
    <source>
        <dbReference type="Google" id="ProtNLM"/>
    </source>
</evidence>
<evidence type="ECO:0000313" key="8">
    <source>
        <dbReference type="Proteomes" id="UP000254326"/>
    </source>
</evidence>
<dbReference type="Pfam" id="PF06629">
    <property type="entry name" value="MipA"/>
    <property type="match status" value="1"/>
</dbReference>
<dbReference type="InterPro" id="IPR010583">
    <property type="entry name" value="MipA"/>
</dbReference>
<evidence type="ECO:0000256" key="3">
    <source>
        <dbReference type="ARBA" id="ARBA00022729"/>
    </source>
</evidence>
<name>A0A370U6Z5_9GAMM</name>
<dbReference type="Proteomes" id="UP000254326">
    <property type="component" value="Unassembled WGS sequence"/>
</dbReference>
<comment type="similarity">
    <text evidence="2">Belongs to the MipA/OmpV family.</text>
</comment>
<keyword evidence="4" id="KW-0472">Membrane</keyword>
<feature type="chain" id="PRO_5016713221" description="MipA/OmpV family protein" evidence="6">
    <location>
        <begin position="26"/>
        <end position="248"/>
    </location>
</feature>
<comment type="subcellular location">
    <subcellularLocation>
        <location evidence="1">Cell outer membrane</location>
    </subcellularLocation>
</comment>
<feature type="signal peptide" evidence="6">
    <location>
        <begin position="1"/>
        <end position="25"/>
    </location>
</feature>
<evidence type="ECO:0000256" key="4">
    <source>
        <dbReference type="ARBA" id="ARBA00023136"/>
    </source>
</evidence>
<organism evidence="7 8">
    <name type="scientific">Marinomonas piezotolerans</name>
    <dbReference type="NCBI Taxonomy" id="2213058"/>
    <lineage>
        <taxon>Bacteria</taxon>
        <taxon>Pseudomonadati</taxon>
        <taxon>Pseudomonadota</taxon>
        <taxon>Gammaproteobacteria</taxon>
        <taxon>Oceanospirillales</taxon>
        <taxon>Oceanospirillaceae</taxon>
        <taxon>Marinomonas</taxon>
    </lineage>
</organism>
<dbReference type="RefSeq" id="WP_115468862.1">
    <property type="nucleotide sequence ID" value="NZ_QKRA01000007.1"/>
</dbReference>
<evidence type="ECO:0000256" key="2">
    <source>
        <dbReference type="ARBA" id="ARBA00005722"/>
    </source>
</evidence>
<evidence type="ECO:0000256" key="1">
    <source>
        <dbReference type="ARBA" id="ARBA00004442"/>
    </source>
</evidence>
<accession>A0A370U6Z5</accession>
<evidence type="ECO:0000256" key="5">
    <source>
        <dbReference type="ARBA" id="ARBA00023237"/>
    </source>
</evidence>
<proteinExistence type="inferred from homology"/>
<sequence length="248" mass="27034">MTFLTKTGSYYVLSFAAALSMAAEASELNVDLGVTALGQQHHIVGEDDKTELHPYLNLQYGMFVAGPDGVGITTSVGQRDQFSALVSVRESVLDGVNSKLDKVNERKDAAEFALYWTHMSQNIDVTAAVAVDASDTHNGYEAKLIFSKLLETNAGSFVPALAILHQSDKLVDYYYGVTPLESGTGYAAYTGEASTNANLSLTHIYPITQHWHLTTLVAYEHLGEGIQDSSIVERSGYWSGAMTMLYRF</sequence>
<evidence type="ECO:0000313" key="7">
    <source>
        <dbReference type="EMBL" id="RDL43535.1"/>
    </source>
</evidence>
<comment type="caution">
    <text evidence="7">The sequence shown here is derived from an EMBL/GenBank/DDBJ whole genome shotgun (WGS) entry which is preliminary data.</text>
</comment>
<reference evidence="7 8" key="1">
    <citation type="submission" date="2018-06" db="EMBL/GenBank/DDBJ databases">
        <title>Marinomonas sp. YLB-05 draft genome sequence.</title>
        <authorList>
            <person name="Yu L."/>
            <person name="Tang X."/>
        </authorList>
    </citation>
    <scope>NUCLEOTIDE SEQUENCE [LARGE SCALE GENOMIC DNA]</scope>
    <source>
        <strain evidence="7 8">YLB-05</strain>
    </source>
</reference>
<dbReference type="EMBL" id="QKRA01000007">
    <property type="protein sequence ID" value="RDL43535.1"/>
    <property type="molecule type" value="Genomic_DNA"/>
</dbReference>